<dbReference type="AlphaFoldDB" id="A0AAD2HX57"/>
<proteinExistence type="predicted"/>
<evidence type="ECO:0000313" key="2">
    <source>
        <dbReference type="Proteomes" id="UP001295794"/>
    </source>
</evidence>
<keyword evidence="2" id="KW-1185">Reference proteome</keyword>
<name>A0AAD2HX57_9AGAR</name>
<gene>
    <name evidence="1" type="ORF">MYCIT1_LOCUS36775</name>
</gene>
<protein>
    <submittedName>
        <fullName evidence="1">Uncharacterized protein</fullName>
    </submittedName>
</protein>
<dbReference type="EMBL" id="CAVNYO010000478">
    <property type="protein sequence ID" value="CAK5283874.1"/>
    <property type="molecule type" value="Genomic_DNA"/>
</dbReference>
<reference evidence="1" key="1">
    <citation type="submission" date="2023-11" db="EMBL/GenBank/DDBJ databases">
        <authorList>
            <person name="De Vega J J."/>
            <person name="De Vega J J."/>
        </authorList>
    </citation>
    <scope>NUCLEOTIDE SEQUENCE</scope>
</reference>
<evidence type="ECO:0000313" key="1">
    <source>
        <dbReference type="EMBL" id="CAK5283874.1"/>
    </source>
</evidence>
<dbReference type="Proteomes" id="UP001295794">
    <property type="component" value="Unassembled WGS sequence"/>
</dbReference>
<comment type="caution">
    <text evidence="1">The sequence shown here is derived from an EMBL/GenBank/DDBJ whole genome shotgun (WGS) entry which is preliminary data.</text>
</comment>
<sequence>MENLRQSAWGNWACSEFCRSHCPSLNPAQVSVVDECRTGSEDIRGTTRQDRLEEDPMRWNLPIPGQTSNRRMDLRQRPCLGCAAHHRGPCSSPTGVPSIFTCFRAGSNCKRALRCGGLGEMDSVAHRMSPPARGMRSACSSSVGAPEKTEAIVGTTRSPAVVAREKAEGGDCWGMTSCASASFLRFSSLRGALGRGWDINGALKVDDVNFLHRGFA</sequence>
<organism evidence="1 2">
    <name type="scientific">Mycena citricolor</name>
    <dbReference type="NCBI Taxonomy" id="2018698"/>
    <lineage>
        <taxon>Eukaryota</taxon>
        <taxon>Fungi</taxon>
        <taxon>Dikarya</taxon>
        <taxon>Basidiomycota</taxon>
        <taxon>Agaricomycotina</taxon>
        <taxon>Agaricomycetes</taxon>
        <taxon>Agaricomycetidae</taxon>
        <taxon>Agaricales</taxon>
        <taxon>Marasmiineae</taxon>
        <taxon>Mycenaceae</taxon>
        <taxon>Mycena</taxon>
    </lineage>
</organism>
<accession>A0AAD2HX57</accession>